<dbReference type="RefSeq" id="WP_338888458.1">
    <property type="nucleotide sequence ID" value="NZ_CP147846.1"/>
</dbReference>
<keyword evidence="3" id="KW-1185">Reference proteome</keyword>
<organism evidence="2 3">
    <name type="scientific">Rhodococcus sovatensis</name>
    <dbReference type="NCBI Taxonomy" id="1805840"/>
    <lineage>
        <taxon>Bacteria</taxon>
        <taxon>Bacillati</taxon>
        <taxon>Actinomycetota</taxon>
        <taxon>Actinomycetes</taxon>
        <taxon>Mycobacteriales</taxon>
        <taxon>Nocardiaceae</taxon>
        <taxon>Rhodococcus</taxon>
    </lineage>
</organism>
<dbReference type="Proteomes" id="UP001432000">
    <property type="component" value="Chromosome"/>
</dbReference>
<dbReference type="Pfam" id="PF12728">
    <property type="entry name" value="HTH_17"/>
    <property type="match status" value="1"/>
</dbReference>
<reference evidence="2 3" key="1">
    <citation type="submission" date="2024-03" db="EMBL/GenBank/DDBJ databases">
        <title>Natural products discovery in diverse microorganisms through a two-stage MS feature dereplication strategy.</title>
        <authorList>
            <person name="Zhang R."/>
        </authorList>
    </citation>
    <scope>NUCLEOTIDE SEQUENCE [LARGE SCALE GENOMIC DNA]</scope>
    <source>
        <strain evidence="2 3">18930</strain>
    </source>
</reference>
<dbReference type="InterPro" id="IPR041657">
    <property type="entry name" value="HTH_17"/>
</dbReference>
<feature type="domain" description="Helix-turn-helix" evidence="1">
    <location>
        <begin position="5"/>
        <end position="49"/>
    </location>
</feature>
<dbReference type="InterPro" id="IPR010093">
    <property type="entry name" value="SinI_DNA-bd"/>
</dbReference>
<dbReference type="InterPro" id="IPR009061">
    <property type="entry name" value="DNA-bd_dom_put_sf"/>
</dbReference>
<accession>A0ABZ2PGS0</accession>
<dbReference type="EMBL" id="CP147846">
    <property type="protein sequence ID" value="WXG68325.1"/>
    <property type="molecule type" value="Genomic_DNA"/>
</dbReference>
<dbReference type="SUPFAM" id="SSF46955">
    <property type="entry name" value="Putative DNA-binding domain"/>
    <property type="match status" value="1"/>
</dbReference>
<dbReference type="NCBIfam" id="TIGR01764">
    <property type="entry name" value="excise"/>
    <property type="match status" value="1"/>
</dbReference>
<sequence length="138" mass="14738">MGSDYYTAEQVAELLGLHVRTVRNYIQDGRLPAVRIGKQYRITPDGLAALTGGEAPTAAIRVDVTAIVDVENIDEQTASRLALFLSTSATGRGPSDRRLKIDTGYDESAATLKVVVIGGGGDTSEILRLIDTFVEGSR</sequence>
<protein>
    <submittedName>
        <fullName evidence="2">Helix-turn-helix domain-containing protein</fullName>
    </submittedName>
</protein>
<dbReference type="Gene3D" id="1.10.1660.10">
    <property type="match status" value="1"/>
</dbReference>
<gene>
    <name evidence="2" type="ORF">WDS16_24535</name>
</gene>
<evidence type="ECO:0000313" key="2">
    <source>
        <dbReference type="EMBL" id="WXG68325.1"/>
    </source>
</evidence>
<evidence type="ECO:0000259" key="1">
    <source>
        <dbReference type="Pfam" id="PF12728"/>
    </source>
</evidence>
<name>A0ABZ2PGS0_9NOCA</name>
<evidence type="ECO:0000313" key="3">
    <source>
        <dbReference type="Proteomes" id="UP001432000"/>
    </source>
</evidence>
<proteinExistence type="predicted"/>